<name>A0A2S8FEQ6_9BACT</name>
<dbReference type="AlphaFoldDB" id="A0A2S8FEQ6"/>
<comment type="caution">
    <text evidence="1">The sequence shown here is derived from an EMBL/GenBank/DDBJ whole genome shotgun (WGS) entry which is preliminary data.</text>
</comment>
<dbReference type="RefSeq" id="WP_105354599.1">
    <property type="nucleotide sequence ID" value="NZ_PUIA01000038.1"/>
</dbReference>
<evidence type="ECO:0000313" key="2">
    <source>
        <dbReference type="Proteomes" id="UP000240009"/>
    </source>
</evidence>
<reference evidence="1 2" key="1">
    <citation type="submission" date="2018-02" db="EMBL/GenBank/DDBJ databases">
        <title>Comparative genomes isolates from brazilian mangrove.</title>
        <authorList>
            <person name="Araujo J.E."/>
            <person name="Taketani R.G."/>
            <person name="Silva M.C.P."/>
            <person name="Loureco M.V."/>
            <person name="Andreote F.D."/>
        </authorList>
    </citation>
    <scope>NUCLEOTIDE SEQUENCE [LARGE SCALE GENOMIC DNA]</scope>
    <source>
        <strain evidence="1 2">HEX-2 MGV</strain>
    </source>
</reference>
<gene>
    <name evidence="1" type="ORF">C5Y96_14445</name>
</gene>
<accession>A0A2S8FEQ6</accession>
<protein>
    <submittedName>
        <fullName evidence="1">Uncharacterized protein</fullName>
    </submittedName>
</protein>
<dbReference type="Proteomes" id="UP000240009">
    <property type="component" value="Unassembled WGS sequence"/>
</dbReference>
<dbReference type="EMBL" id="PUIA01000038">
    <property type="protein sequence ID" value="PQO30661.1"/>
    <property type="molecule type" value="Genomic_DNA"/>
</dbReference>
<sequence>MNLELRWQENTWTSCLHAAQILAGNPPLGVSEELVNAVAPAAKRLVSELQTAQIAPKLFWRHALPLSAQLDGKVELAKAVLRKTHGLEASESSFATSIGGALSDLANTYSLAVPKAAEELILRRRPLREAWEARGPGLLYFLQRVLPEEFLPETADVILVLPISGGRGTAHLAYNSVRLEGMLYDPHPQLPEVARLGWLLSQLNLDLPKYSEEIDPDRIGLIARLATLPGILYAAEEVELVRPGTVTLADSMKLWQVTHIGHETLAEIVQQWWQTQETRQAPWRVALMALDRMVD</sequence>
<proteinExistence type="predicted"/>
<evidence type="ECO:0000313" key="1">
    <source>
        <dbReference type="EMBL" id="PQO30661.1"/>
    </source>
</evidence>
<organism evidence="1 2">
    <name type="scientific">Blastopirellula marina</name>
    <dbReference type="NCBI Taxonomy" id="124"/>
    <lineage>
        <taxon>Bacteria</taxon>
        <taxon>Pseudomonadati</taxon>
        <taxon>Planctomycetota</taxon>
        <taxon>Planctomycetia</taxon>
        <taxon>Pirellulales</taxon>
        <taxon>Pirellulaceae</taxon>
        <taxon>Blastopirellula</taxon>
    </lineage>
</organism>
<dbReference type="OrthoDB" id="282164at2"/>